<dbReference type="Proteomes" id="UP000229307">
    <property type="component" value="Unassembled WGS sequence"/>
</dbReference>
<sequence length="147" mass="17112">MTKGWAGNREHRYYFFLNKYDDIAFTRCPQCNRKTTKERMFCLIIHVDPKNLFSFNKSCRFCADCGLIIVKKTELENYLADICEKHYPDILGNDYLALGTINRALHRKVKQGNLDANTIIQCFIPFIGHKIFETCGGWQPDKFSMGV</sequence>
<reference evidence="2" key="1">
    <citation type="submission" date="2017-09" db="EMBL/GenBank/DDBJ databases">
        <title>Depth-based differentiation of microbial function through sediment-hosted aquifers and enrichment of novel symbionts in the deep terrestrial subsurface.</title>
        <authorList>
            <person name="Probst A.J."/>
            <person name="Ladd B."/>
            <person name="Jarett J.K."/>
            <person name="Geller-Mcgrath D.E."/>
            <person name="Sieber C.M.K."/>
            <person name="Emerson J.B."/>
            <person name="Anantharaman K."/>
            <person name="Thomas B.C."/>
            <person name="Malmstrom R."/>
            <person name="Stieglmeier M."/>
            <person name="Klingl A."/>
            <person name="Woyke T."/>
            <person name="Ryan C.M."/>
            <person name="Banfield J.F."/>
        </authorList>
    </citation>
    <scope>NUCLEOTIDE SEQUENCE [LARGE SCALE GENOMIC DNA]</scope>
</reference>
<evidence type="ECO:0000313" key="1">
    <source>
        <dbReference type="EMBL" id="PIZ17528.1"/>
    </source>
</evidence>
<comment type="caution">
    <text evidence="1">The sequence shown here is derived from an EMBL/GenBank/DDBJ whole genome shotgun (WGS) entry which is preliminary data.</text>
</comment>
<protein>
    <submittedName>
        <fullName evidence="1">Uncharacterized protein</fullName>
    </submittedName>
</protein>
<dbReference type="AlphaFoldDB" id="A0A2M7SDD9"/>
<evidence type="ECO:0000313" key="2">
    <source>
        <dbReference type="Proteomes" id="UP000229307"/>
    </source>
</evidence>
<name>A0A2M7SDD9_9BACT</name>
<organism evidence="1 2">
    <name type="scientific">Candidatus Desantisbacteria bacterium CG_4_10_14_0_8_um_filter_48_22</name>
    <dbReference type="NCBI Taxonomy" id="1974543"/>
    <lineage>
        <taxon>Bacteria</taxon>
        <taxon>Candidatus Desantisiibacteriota</taxon>
    </lineage>
</organism>
<proteinExistence type="predicted"/>
<accession>A0A2M7SDD9</accession>
<dbReference type="EMBL" id="PFMR01000109">
    <property type="protein sequence ID" value="PIZ17528.1"/>
    <property type="molecule type" value="Genomic_DNA"/>
</dbReference>
<gene>
    <name evidence="1" type="ORF">COY52_04220</name>
</gene>